<sequence>MLSRTAASASTPGPRRRHDPHQLTPHGENDLHHYRGRDPDLAPINATYSEVDRWLKANGSAAASLTSSVAYAPTFSDQSFPAGVEEVRNLWTSGGRVSWLGGPAVAPLETWPQAASGLPLAHVITICLEDLHGVSEAKVKAGWPLHDEGLPTAGALEVFHDLRTFGQEADDAAAGAWLVRWTAAPDRSLLIQGPDTSALDGYPSAAVCQAGTFLPPWNLPAVFDFAQATAGVFDAAQDLREGYGRAWMVQRQIPYRGAPYNTTHAYGHAQHASRTAEEVLSVVLPLADGDRHRLLLGVESYTHLSGWFGDLGNLQVWMRQSDLEGCNFDAAWCMVRTD</sequence>
<evidence type="ECO:0000313" key="2">
    <source>
        <dbReference type="EMBL" id="TXR51298.1"/>
    </source>
</evidence>
<protein>
    <submittedName>
        <fullName evidence="2">DUF1963 domain-containing protein</fullName>
    </submittedName>
</protein>
<evidence type="ECO:0000313" key="3">
    <source>
        <dbReference type="Proteomes" id="UP000321234"/>
    </source>
</evidence>
<dbReference type="EMBL" id="VKAC01000023">
    <property type="protein sequence ID" value="TXR51298.1"/>
    <property type="molecule type" value="Genomic_DNA"/>
</dbReference>
<dbReference type="OrthoDB" id="4929513at2"/>
<reference evidence="2 3" key="1">
    <citation type="submission" date="2019-07" db="EMBL/GenBank/DDBJ databases">
        <title>Quadrisphaera sp. strain DD2A genome sequencing and assembly.</title>
        <authorList>
            <person name="Kim I."/>
        </authorList>
    </citation>
    <scope>NUCLEOTIDE SEQUENCE [LARGE SCALE GENOMIC DNA]</scope>
    <source>
        <strain evidence="2 3">DD2A</strain>
    </source>
</reference>
<organism evidence="2 3">
    <name type="scientific">Quadrisphaera setariae</name>
    <dbReference type="NCBI Taxonomy" id="2593304"/>
    <lineage>
        <taxon>Bacteria</taxon>
        <taxon>Bacillati</taxon>
        <taxon>Actinomycetota</taxon>
        <taxon>Actinomycetes</taxon>
        <taxon>Kineosporiales</taxon>
        <taxon>Kineosporiaceae</taxon>
        <taxon>Quadrisphaera</taxon>
    </lineage>
</organism>
<feature type="region of interest" description="Disordered" evidence="1">
    <location>
        <begin position="1"/>
        <end position="38"/>
    </location>
</feature>
<proteinExistence type="predicted"/>
<keyword evidence="3" id="KW-1185">Reference proteome</keyword>
<comment type="caution">
    <text evidence="2">The sequence shown here is derived from an EMBL/GenBank/DDBJ whole genome shotgun (WGS) entry which is preliminary data.</text>
</comment>
<feature type="compositionally biased region" description="Polar residues" evidence="1">
    <location>
        <begin position="1"/>
        <end position="11"/>
    </location>
</feature>
<feature type="compositionally biased region" description="Basic and acidic residues" evidence="1">
    <location>
        <begin position="27"/>
        <end position="38"/>
    </location>
</feature>
<dbReference type="InterPro" id="IPR035948">
    <property type="entry name" value="YwqG-like_sf"/>
</dbReference>
<dbReference type="Gene3D" id="2.30.320.10">
    <property type="entry name" value="YwqG-like"/>
    <property type="match status" value="1"/>
</dbReference>
<evidence type="ECO:0000256" key="1">
    <source>
        <dbReference type="SAM" id="MobiDB-lite"/>
    </source>
</evidence>
<dbReference type="Pfam" id="PF09234">
    <property type="entry name" value="DUF1963"/>
    <property type="match status" value="1"/>
</dbReference>
<dbReference type="AlphaFoldDB" id="A0A5C8Z224"/>
<accession>A0A5C8Z224</accession>
<dbReference type="Proteomes" id="UP000321234">
    <property type="component" value="Unassembled WGS sequence"/>
</dbReference>
<dbReference type="InterPro" id="IPR015315">
    <property type="entry name" value="DUF1963"/>
</dbReference>
<dbReference type="SUPFAM" id="SSF103032">
    <property type="entry name" value="Hypothetical protein YwqG"/>
    <property type="match status" value="1"/>
</dbReference>
<gene>
    <name evidence="2" type="ORF">FMM08_22440</name>
</gene>
<name>A0A5C8Z224_9ACTN</name>